<comment type="caution">
    <text evidence="3">The sequence shown here is derived from an EMBL/GenBank/DDBJ whole genome shotgun (WGS) entry which is preliminary data.</text>
</comment>
<evidence type="ECO:0000313" key="3">
    <source>
        <dbReference type="EMBL" id="KAL1596339.1"/>
    </source>
</evidence>
<feature type="compositionally biased region" description="Low complexity" evidence="2">
    <location>
        <begin position="20"/>
        <end position="29"/>
    </location>
</feature>
<evidence type="ECO:0000256" key="2">
    <source>
        <dbReference type="SAM" id="MobiDB-lite"/>
    </source>
</evidence>
<protein>
    <submittedName>
        <fullName evidence="3">Uncharacterized protein</fullName>
    </submittedName>
</protein>
<dbReference type="Proteomes" id="UP001521785">
    <property type="component" value="Unassembled WGS sequence"/>
</dbReference>
<accession>A0ABR3QWQ9</accession>
<reference evidence="3 4" key="1">
    <citation type="submission" date="2024-02" db="EMBL/GenBank/DDBJ databases">
        <title>De novo assembly and annotation of 12 fungi associated with fruit tree decline syndrome in Ontario, Canada.</title>
        <authorList>
            <person name="Sulman M."/>
            <person name="Ellouze W."/>
            <person name="Ilyukhin E."/>
        </authorList>
    </citation>
    <scope>NUCLEOTIDE SEQUENCE [LARGE SCALE GENOMIC DNA]</scope>
    <source>
        <strain evidence="3 4">M42-189</strain>
    </source>
</reference>
<feature type="coiled-coil region" evidence="1">
    <location>
        <begin position="379"/>
        <end position="448"/>
    </location>
</feature>
<feature type="compositionally biased region" description="Low complexity" evidence="2">
    <location>
        <begin position="81"/>
        <end position="99"/>
    </location>
</feature>
<name>A0ABR3QWQ9_9PLEO</name>
<evidence type="ECO:0000313" key="4">
    <source>
        <dbReference type="Proteomes" id="UP001521785"/>
    </source>
</evidence>
<feature type="coiled-coil region" evidence="1">
    <location>
        <begin position="473"/>
        <end position="507"/>
    </location>
</feature>
<feature type="region of interest" description="Disordered" evidence="2">
    <location>
        <begin position="78"/>
        <end position="99"/>
    </location>
</feature>
<proteinExistence type="predicted"/>
<dbReference type="EMBL" id="JAKJXO020000014">
    <property type="protein sequence ID" value="KAL1596339.1"/>
    <property type="molecule type" value="Genomic_DNA"/>
</dbReference>
<feature type="region of interest" description="Disordered" evidence="2">
    <location>
        <begin position="20"/>
        <end position="48"/>
    </location>
</feature>
<keyword evidence="1" id="KW-0175">Coiled coil</keyword>
<keyword evidence="4" id="KW-1185">Reference proteome</keyword>
<sequence length="566" mass="63187">MATPTEDDLIDLVSVPLSTSMTATRSASSPYRPAGKMAGNSRPRQVSNDSFASLTGLMKSKKSWPVTPKPLVPVAHGHFVPASSGESTSSTPTPTSTQTALRKASEDFVAPGRDLEPVPDGRISFGACLSLESPTVENRDYDETDMRKMEDMIAQMRNLDTDAPSEWEVVPAQPMSLQPVEPPSLETIEVGLAEPALTNSQFSKLFSGTSAFGPHTTNEQPIFRSKDSDSVLHPGAPGIVRCTPQVWDTMIQQMTVLKKEKMEALAKLASLERDYDMRRQAKGDKGDKGDNLSELDELRYRLQLNKDHKAVMSRDIRQKDVELLNKNLELDTLKKQIADMAAMQEQIEKLSTEACYLRVEAAKVAENKAADVGQVTEIIQFKDQEIAQLKEAITNTKAKLSDHQTRADNLIDTQTTREKKLRRLDQQLRAAQDTEEKLLDDLELLKMASVLKRMTSRAITNDCQEIRPLKMQVKDLETQLHEKSSSCDRMRNDLKHTEKRLEVASTNLRKIEHHKQLKGAAHLIVPSDQTKLPRLVLSCMECYAKNITCDANSRCLNCELFNGIDS</sequence>
<evidence type="ECO:0000256" key="1">
    <source>
        <dbReference type="SAM" id="Coils"/>
    </source>
</evidence>
<organism evidence="3 4">
    <name type="scientific">Paraconiothyrium brasiliense</name>
    <dbReference type="NCBI Taxonomy" id="300254"/>
    <lineage>
        <taxon>Eukaryota</taxon>
        <taxon>Fungi</taxon>
        <taxon>Dikarya</taxon>
        <taxon>Ascomycota</taxon>
        <taxon>Pezizomycotina</taxon>
        <taxon>Dothideomycetes</taxon>
        <taxon>Pleosporomycetidae</taxon>
        <taxon>Pleosporales</taxon>
        <taxon>Massarineae</taxon>
        <taxon>Didymosphaeriaceae</taxon>
        <taxon>Paraconiothyrium</taxon>
    </lineage>
</organism>
<gene>
    <name evidence="3" type="ORF">SLS60_008984</name>
</gene>